<dbReference type="HOGENOM" id="CLU_2066890_0_0_1"/>
<dbReference type="GO" id="GO:0045499">
    <property type="term" value="F:chemorepellent activity"/>
    <property type="evidence" value="ECO:0007669"/>
    <property type="project" value="TreeGrafter"/>
</dbReference>
<evidence type="ECO:0000259" key="3">
    <source>
        <dbReference type="PROSITE" id="PS51004"/>
    </source>
</evidence>
<dbReference type="GO" id="GO:0005615">
    <property type="term" value="C:extracellular space"/>
    <property type="evidence" value="ECO:0007669"/>
    <property type="project" value="TreeGrafter"/>
</dbReference>
<dbReference type="InParanoid" id="H3C6I3"/>
<dbReference type="GO" id="GO:0000122">
    <property type="term" value="P:negative regulation of transcription by RNA polymerase II"/>
    <property type="evidence" value="ECO:0007669"/>
    <property type="project" value="TreeGrafter"/>
</dbReference>
<sequence length="119" mass="13784">AETSFPLPTNTEQHYVKLVLSRREDDPQQDKVLAFYNEKNTASDPYGHMWLPYVSQVCLNDVGGSKLILQFTWTSQMSARLFCGDAASRQHFPELVDVATLRAERRAETRIYALFRNQW</sequence>
<dbReference type="GO" id="GO:0001755">
    <property type="term" value="P:neural crest cell migration"/>
    <property type="evidence" value="ECO:0007669"/>
    <property type="project" value="TreeGrafter"/>
</dbReference>
<organism evidence="4 5">
    <name type="scientific">Tetraodon nigroviridis</name>
    <name type="common">Spotted green pufferfish</name>
    <name type="synonym">Chelonodon nigroviridis</name>
    <dbReference type="NCBI Taxonomy" id="99883"/>
    <lineage>
        <taxon>Eukaryota</taxon>
        <taxon>Metazoa</taxon>
        <taxon>Chordata</taxon>
        <taxon>Craniata</taxon>
        <taxon>Vertebrata</taxon>
        <taxon>Euteleostomi</taxon>
        <taxon>Actinopterygii</taxon>
        <taxon>Neopterygii</taxon>
        <taxon>Teleostei</taxon>
        <taxon>Neoteleostei</taxon>
        <taxon>Acanthomorphata</taxon>
        <taxon>Eupercaria</taxon>
        <taxon>Tetraodontiformes</taxon>
        <taxon>Tetradontoidea</taxon>
        <taxon>Tetraodontidae</taxon>
        <taxon>Tetraodon</taxon>
    </lineage>
</organism>
<dbReference type="GeneTree" id="ENSGT00940000158358"/>
<dbReference type="GO" id="GO:0030215">
    <property type="term" value="F:semaphorin receptor binding"/>
    <property type="evidence" value="ECO:0007669"/>
    <property type="project" value="InterPro"/>
</dbReference>
<dbReference type="InterPro" id="IPR001627">
    <property type="entry name" value="Semap_dom"/>
</dbReference>
<dbReference type="GO" id="GO:0071526">
    <property type="term" value="P:semaphorin-plexin signaling pathway"/>
    <property type="evidence" value="ECO:0007669"/>
    <property type="project" value="TreeGrafter"/>
</dbReference>
<dbReference type="InterPro" id="IPR015943">
    <property type="entry name" value="WD40/YVTN_repeat-like_dom_sf"/>
</dbReference>
<dbReference type="GO" id="GO:0005886">
    <property type="term" value="C:plasma membrane"/>
    <property type="evidence" value="ECO:0007669"/>
    <property type="project" value="TreeGrafter"/>
</dbReference>
<name>H3C6I3_TETNG</name>
<dbReference type="OMA" id="SENAHFN"/>
<proteinExistence type="predicted"/>
<accession>H3C6I3</accession>
<evidence type="ECO:0000313" key="4">
    <source>
        <dbReference type="Ensembl" id="ENSTNIP00000003853.1"/>
    </source>
</evidence>
<dbReference type="GO" id="GO:0043931">
    <property type="term" value="P:ossification involved in bone maturation"/>
    <property type="evidence" value="ECO:0007669"/>
    <property type="project" value="TreeGrafter"/>
</dbReference>
<dbReference type="InterPro" id="IPR036352">
    <property type="entry name" value="Semap_dom_sf"/>
</dbReference>
<keyword evidence="1" id="KW-0325">Glycoprotein</keyword>
<dbReference type="AlphaFoldDB" id="H3C6I3"/>
<dbReference type="PANTHER" id="PTHR11036">
    <property type="entry name" value="SEMAPHORIN"/>
    <property type="match status" value="1"/>
</dbReference>
<dbReference type="PROSITE" id="PS51004">
    <property type="entry name" value="SEMA"/>
    <property type="match status" value="1"/>
</dbReference>
<keyword evidence="5" id="KW-1185">Reference proteome</keyword>
<dbReference type="GO" id="GO:0007411">
    <property type="term" value="P:axon guidance"/>
    <property type="evidence" value="ECO:0007669"/>
    <property type="project" value="TreeGrafter"/>
</dbReference>
<reference evidence="4" key="3">
    <citation type="submission" date="2025-09" db="UniProtKB">
        <authorList>
            <consortium name="Ensembl"/>
        </authorList>
    </citation>
    <scope>IDENTIFICATION</scope>
</reference>
<dbReference type="Ensembl" id="ENSTNIT00000001571.1">
    <property type="protein sequence ID" value="ENSTNIP00000003853.1"/>
    <property type="gene ID" value="ENSTNIG00000001583.1"/>
</dbReference>
<dbReference type="SUPFAM" id="SSF101912">
    <property type="entry name" value="Sema domain"/>
    <property type="match status" value="1"/>
</dbReference>
<dbReference type="InterPro" id="IPR027231">
    <property type="entry name" value="Semaphorin"/>
</dbReference>
<dbReference type="Gene3D" id="2.130.10.10">
    <property type="entry name" value="YVTN repeat-like/Quinoprotein amine dehydrogenase"/>
    <property type="match status" value="1"/>
</dbReference>
<dbReference type="GO" id="GO:0030335">
    <property type="term" value="P:positive regulation of cell migration"/>
    <property type="evidence" value="ECO:0007669"/>
    <property type="project" value="TreeGrafter"/>
</dbReference>
<evidence type="ECO:0000256" key="2">
    <source>
        <dbReference type="PROSITE-ProRule" id="PRU00352"/>
    </source>
</evidence>
<dbReference type="Proteomes" id="UP000007303">
    <property type="component" value="Unassembled WGS sequence"/>
</dbReference>
<reference evidence="5" key="1">
    <citation type="journal article" date="2004" name="Nature">
        <title>Genome duplication in the teleost fish Tetraodon nigroviridis reveals the early vertebrate proto-karyotype.</title>
        <authorList>
            <person name="Jaillon O."/>
            <person name="Aury J.-M."/>
            <person name="Brunet F."/>
            <person name="Petit J.-L."/>
            <person name="Stange-Thomann N."/>
            <person name="Mauceli E."/>
            <person name="Bouneau L."/>
            <person name="Fischer C."/>
            <person name="Ozouf-Costaz C."/>
            <person name="Bernot A."/>
            <person name="Nicaud S."/>
            <person name="Jaffe D."/>
            <person name="Fisher S."/>
            <person name="Lutfalla G."/>
            <person name="Dossat C."/>
            <person name="Segurens B."/>
            <person name="Dasilva C."/>
            <person name="Salanoubat M."/>
            <person name="Levy M."/>
            <person name="Boudet N."/>
            <person name="Castellano S."/>
            <person name="Anthouard V."/>
            <person name="Jubin C."/>
            <person name="Castelli V."/>
            <person name="Katinka M."/>
            <person name="Vacherie B."/>
            <person name="Biemont C."/>
            <person name="Skalli Z."/>
            <person name="Cattolico L."/>
            <person name="Poulain J."/>
            <person name="De Berardinis V."/>
            <person name="Cruaud C."/>
            <person name="Duprat S."/>
            <person name="Brottier P."/>
            <person name="Coutanceau J.-P."/>
            <person name="Gouzy J."/>
            <person name="Parra G."/>
            <person name="Lardier G."/>
            <person name="Chapple C."/>
            <person name="McKernan K.J."/>
            <person name="McEwan P."/>
            <person name="Bosak S."/>
            <person name="Kellis M."/>
            <person name="Volff J.-N."/>
            <person name="Guigo R."/>
            <person name="Zody M.C."/>
            <person name="Mesirov J."/>
            <person name="Lindblad-Toh K."/>
            <person name="Birren B."/>
            <person name="Nusbaum C."/>
            <person name="Kahn D."/>
            <person name="Robinson-Rechavi M."/>
            <person name="Laudet V."/>
            <person name="Schachter V."/>
            <person name="Quetier F."/>
            <person name="Saurin W."/>
            <person name="Scarpelli C."/>
            <person name="Wincker P."/>
            <person name="Lander E.S."/>
            <person name="Weissenbach J."/>
            <person name="Roest Crollius H."/>
        </authorList>
    </citation>
    <scope>NUCLEOTIDE SEQUENCE [LARGE SCALE GENOMIC DNA]</scope>
</reference>
<dbReference type="PANTHER" id="PTHR11036:SF144">
    <property type="entry name" value="SEMAPHORIN-7A-LIKE"/>
    <property type="match status" value="1"/>
</dbReference>
<feature type="domain" description="Sema" evidence="3">
    <location>
        <begin position="1"/>
        <end position="119"/>
    </location>
</feature>
<comment type="caution">
    <text evidence="2">Lacks conserved residue(s) required for the propagation of feature annotation.</text>
</comment>
<protein>
    <recommendedName>
        <fullName evidence="3">Sema domain-containing protein</fullName>
    </recommendedName>
</protein>
<dbReference type="STRING" id="99883.ENSTNIP00000003853"/>
<evidence type="ECO:0000256" key="1">
    <source>
        <dbReference type="ARBA" id="ARBA00023180"/>
    </source>
</evidence>
<evidence type="ECO:0000313" key="5">
    <source>
        <dbReference type="Proteomes" id="UP000007303"/>
    </source>
</evidence>
<reference evidence="4" key="2">
    <citation type="submission" date="2025-08" db="UniProtKB">
        <authorList>
            <consortium name="Ensembl"/>
        </authorList>
    </citation>
    <scope>IDENTIFICATION</scope>
</reference>